<evidence type="ECO:0000313" key="3">
    <source>
        <dbReference type="Proteomes" id="UP000199440"/>
    </source>
</evidence>
<dbReference type="EMBL" id="FNGV01000007">
    <property type="protein sequence ID" value="SDM31831.1"/>
    <property type="molecule type" value="Genomic_DNA"/>
</dbReference>
<dbReference type="AlphaFoldDB" id="A0A1G9S8Y3"/>
<dbReference type="Proteomes" id="UP000199440">
    <property type="component" value="Unassembled WGS sequence"/>
</dbReference>
<gene>
    <name evidence="2" type="ORF">SAMN04488514_107164</name>
</gene>
<accession>A0A1G9S8Y3</accession>
<keyword evidence="1" id="KW-0732">Signal</keyword>
<feature type="chain" id="PRO_5011741850" description="Lipid/polyisoprenoid-binding YceI-like domain-containing protein" evidence="1">
    <location>
        <begin position="19"/>
        <end position="185"/>
    </location>
</feature>
<sequence>MKIIKNIFLIAISVCIFACNNDDYTGDAPNTKQLLLKVNARGTVLGQPKTIVHPKTGETLEPTCFLMDLVDPDTGKLIGTLQDCVVSMETPSDGTITSKVITSIHIDGRGTILAENIVFQELRPPAQELNFNTSFTPTKNNVIYTTFEFEGMEGTVSLDGEVNLSKLGEGIVTFNCDFTINLQSN</sequence>
<feature type="signal peptide" evidence="1">
    <location>
        <begin position="1"/>
        <end position="18"/>
    </location>
</feature>
<name>A0A1G9S8Y3_9FLAO</name>
<dbReference type="OrthoDB" id="1432447at2"/>
<dbReference type="RefSeq" id="WP_089890970.1">
    <property type="nucleotide sequence ID" value="NZ_FNGV01000007.1"/>
</dbReference>
<evidence type="ECO:0000313" key="2">
    <source>
        <dbReference type="EMBL" id="SDM31831.1"/>
    </source>
</evidence>
<reference evidence="2 3" key="1">
    <citation type="submission" date="2016-10" db="EMBL/GenBank/DDBJ databases">
        <authorList>
            <person name="de Groot N.N."/>
        </authorList>
    </citation>
    <scope>NUCLEOTIDE SEQUENCE [LARGE SCALE GENOMIC DNA]</scope>
    <source>
        <strain evidence="2 3">DSM 19886</strain>
    </source>
</reference>
<organism evidence="2 3">
    <name type="scientific">Kriegella aquimaris</name>
    <dbReference type="NCBI Taxonomy" id="192904"/>
    <lineage>
        <taxon>Bacteria</taxon>
        <taxon>Pseudomonadati</taxon>
        <taxon>Bacteroidota</taxon>
        <taxon>Flavobacteriia</taxon>
        <taxon>Flavobacteriales</taxon>
        <taxon>Flavobacteriaceae</taxon>
        <taxon>Kriegella</taxon>
    </lineage>
</organism>
<evidence type="ECO:0008006" key="4">
    <source>
        <dbReference type="Google" id="ProtNLM"/>
    </source>
</evidence>
<evidence type="ECO:0000256" key="1">
    <source>
        <dbReference type="SAM" id="SignalP"/>
    </source>
</evidence>
<dbReference type="STRING" id="192904.SAMN04488514_107164"/>
<keyword evidence="3" id="KW-1185">Reference proteome</keyword>
<protein>
    <recommendedName>
        <fullName evidence="4">Lipid/polyisoprenoid-binding YceI-like domain-containing protein</fullName>
    </recommendedName>
</protein>
<proteinExistence type="predicted"/>